<feature type="binding site" description="axial binding residue" evidence="8">
    <location>
        <position position="545"/>
    </location>
    <ligand>
        <name>heme</name>
        <dbReference type="ChEBI" id="CHEBI:30413"/>
    </ligand>
    <ligandPart>
        <name>Fe</name>
        <dbReference type="ChEBI" id="CHEBI:18248"/>
    </ligandPart>
</feature>
<keyword evidence="4 8" id="KW-0479">Metal-binding</keyword>
<evidence type="ECO:0000256" key="5">
    <source>
        <dbReference type="ARBA" id="ARBA00023002"/>
    </source>
</evidence>
<evidence type="ECO:0000313" key="10">
    <source>
        <dbReference type="Proteomes" id="UP001295794"/>
    </source>
</evidence>
<keyword evidence="10" id="KW-1185">Reference proteome</keyword>
<comment type="cofactor">
    <cofactor evidence="1 8">
        <name>heme</name>
        <dbReference type="ChEBI" id="CHEBI:30413"/>
    </cofactor>
</comment>
<dbReference type="Gene3D" id="1.10.630.10">
    <property type="entry name" value="Cytochrome P450"/>
    <property type="match status" value="1"/>
</dbReference>
<comment type="similarity">
    <text evidence="3">Belongs to the cytochrome P450 family.</text>
</comment>
<dbReference type="InterPro" id="IPR001128">
    <property type="entry name" value="Cyt_P450"/>
</dbReference>
<dbReference type="Proteomes" id="UP001295794">
    <property type="component" value="Unassembled WGS sequence"/>
</dbReference>
<evidence type="ECO:0000256" key="8">
    <source>
        <dbReference type="PIRSR" id="PIRSR602401-1"/>
    </source>
</evidence>
<dbReference type="GO" id="GO:0005506">
    <property type="term" value="F:iron ion binding"/>
    <property type="evidence" value="ECO:0007669"/>
    <property type="project" value="InterPro"/>
</dbReference>
<keyword evidence="7" id="KW-0503">Monooxygenase</keyword>
<proteinExistence type="inferred from homology"/>
<dbReference type="PRINTS" id="PR00385">
    <property type="entry name" value="P450"/>
</dbReference>
<sequence>MCHPSRVLKVKRPRIVGHETLGNQLSFEASMFGRPAWTASRRIALAERRTYISAGHTRPWITRILRNHTPMTLWRVAALLGVANHIFFRHFEPKTAHYPLFAILIQPAIILSFDTLSASAVLTAYATFIGTLALSIVLYRLSPWHPLAAIPGPLLYKITKLWGLRDVLRGDMHRVTRGMHLKYGPVVRTGPNEVSFAHTDAVKVVLGTFPKGQHYDTRGDPNLPTKSLILLRGEAHANRRRIWNRGLNSAAIASYEVTMGKRVSQLLERLEEESRSGQSVNFSKWMGYFTFDFMGDMAFGGGFEMLRDGGDREGLWKIIEDGSRLAAYLSPIPWILPTLRLFPALVQNITTLREFGVTSAAKRIKAGSAVKDLWYHLTDEAEVEKTRPTIPEVVADGVLSIVAGSDTTSTTMNNFIWLLLSHPAVYKRVQEEVDSVYPPGDSALDSSRYTQLPYLTACINETFRYLPPVPTGGARKVPVGGGKVIGGHYIPQNTQIFVPHYTLHRSAEYFSDPDSFRPERWLNPGAMERHDTLAFIPFSFGSANCVGQNLARRELIMVSAALIQTFDISFGKDFAAAGEWSDHLHDIFITAAEIPLQLQLTKRS</sequence>
<comment type="pathway">
    <text evidence="2">Secondary metabolite biosynthesis.</text>
</comment>
<dbReference type="InterPro" id="IPR050121">
    <property type="entry name" value="Cytochrome_P450_monoxygenase"/>
</dbReference>
<organism evidence="9 10">
    <name type="scientific">Mycena citricolor</name>
    <dbReference type="NCBI Taxonomy" id="2018698"/>
    <lineage>
        <taxon>Eukaryota</taxon>
        <taxon>Fungi</taxon>
        <taxon>Dikarya</taxon>
        <taxon>Basidiomycota</taxon>
        <taxon>Agaricomycotina</taxon>
        <taxon>Agaricomycetes</taxon>
        <taxon>Agaricomycetidae</taxon>
        <taxon>Agaricales</taxon>
        <taxon>Marasmiineae</taxon>
        <taxon>Mycenaceae</taxon>
        <taxon>Mycena</taxon>
    </lineage>
</organism>
<dbReference type="GO" id="GO:0004497">
    <property type="term" value="F:monooxygenase activity"/>
    <property type="evidence" value="ECO:0007669"/>
    <property type="project" value="UniProtKB-KW"/>
</dbReference>
<dbReference type="AlphaFoldDB" id="A0AAD2GZ28"/>
<evidence type="ECO:0000256" key="6">
    <source>
        <dbReference type="ARBA" id="ARBA00023004"/>
    </source>
</evidence>
<comment type="caution">
    <text evidence="9">The sequence shown here is derived from an EMBL/GenBank/DDBJ whole genome shotgun (WGS) entry which is preliminary data.</text>
</comment>
<dbReference type="PRINTS" id="PR00463">
    <property type="entry name" value="EP450I"/>
</dbReference>
<keyword evidence="8" id="KW-0349">Heme</keyword>
<protein>
    <recommendedName>
        <fullName evidence="11">Cytochrome P450</fullName>
    </recommendedName>
</protein>
<evidence type="ECO:0000256" key="4">
    <source>
        <dbReference type="ARBA" id="ARBA00022723"/>
    </source>
</evidence>
<keyword evidence="5" id="KW-0560">Oxidoreductase</keyword>
<evidence type="ECO:0008006" key="11">
    <source>
        <dbReference type="Google" id="ProtNLM"/>
    </source>
</evidence>
<evidence type="ECO:0000256" key="1">
    <source>
        <dbReference type="ARBA" id="ARBA00001971"/>
    </source>
</evidence>
<evidence type="ECO:0000256" key="3">
    <source>
        <dbReference type="ARBA" id="ARBA00010617"/>
    </source>
</evidence>
<dbReference type="CDD" id="cd11061">
    <property type="entry name" value="CYP67-like"/>
    <property type="match status" value="1"/>
</dbReference>
<dbReference type="Pfam" id="PF00067">
    <property type="entry name" value="p450"/>
    <property type="match status" value="1"/>
</dbReference>
<keyword evidence="6 8" id="KW-0408">Iron</keyword>
<evidence type="ECO:0000256" key="2">
    <source>
        <dbReference type="ARBA" id="ARBA00005179"/>
    </source>
</evidence>
<name>A0AAD2GZ28_9AGAR</name>
<dbReference type="InterPro" id="IPR002401">
    <property type="entry name" value="Cyt_P450_E_grp-I"/>
</dbReference>
<dbReference type="InterPro" id="IPR036396">
    <property type="entry name" value="Cyt_P450_sf"/>
</dbReference>
<reference evidence="9" key="1">
    <citation type="submission" date="2023-11" db="EMBL/GenBank/DDBJ databases">
        <authorList>
            <person name="De Vega J J."/>
            <person name="De Vega J J."/>
        </authorList>
    </citation>
    <scope>NUCLEOTIDE SEQUENCE</scope>
</reference>
<dbReference type="GO" id="GO:0016705">
    <property type="term" value="F:oxidoreductase activity, acting on paired donors, with incorporation or reduction of molecular oxygen"/>
    <property type="evidence" value="ECO:0007669"/>
    <property type="project" value="InterPro"/>
</dbReference>
<dbReference type="PANTHER" id="PTHR24305">
    <property type="entry name" value="CYTOCHROME P450"/>
    <property type="match status" value="1"/>
</dbReference>
<dbReference type="SUPFAM" id="SSF48264">
    <property type="entry name" value="Cytochrome P450"/>
    <property type="match status" value="1"/>
</dbReference>
<evidence type="ECO:0000256" key="7">
    <source>
        <dbReference type="ARBA" id="ARBA00023033"/>
    </source>
</evidence>
<dbReference type="GO" id="GO:0020037">
    <property type="term" value="F:heme binding"/>
    <property type="evidence" value="ECO:0007669"/>
    <property type="project" value="InterPro"/>
</dbReference>
<dbReference type="EMBL" id="CAVNYO010000082">
    <property type="protein sequence ID" value="CAK5265160.1"/>
    <property type="molecule type" value="Genomic_DNA"/>
</dbReference>
<evidence type="ECO:0000313" key="9">
    <source>
        <dbReference type="EMBL" id="CAK5265160.1"/>
    </source>
</evidence>
<accession>A0AAD2GZ28</accession>
<gene>
    <name evidence="9" type="ORF">MYCIT1_LOCUS5931</name>
</gene>
<dbReference type="PANTHER" id="PTHR24305:SF187">
    <property type="entry name" value="P450, PUTATIVE (EUROFUNG)-RELATED"/>
    <property type="match status" value="1"/>
</dbReference>